<evidence type="ECO:0000256" key="6">
    <source>
        <dbReference type="SAM" id="Coils"/>
    </source>
</evidence>
<dbReference type="GO" id="GO:0000813">
    <property type="term" value="C:ESCRT I complex"/>
    <property type="evidence" value="ECO:0007669"/>
    <property type="project" value="TreeGrafter"/>
</dbReference>
<evidence type="ECO:0000256" key="1">
    <source>
        <dbReference type="ARBA" id="ARBA00004177"/>
    </source>
</evidence>
<dbReference type="EMBL" id="CP001328">
    <property type="protein sequence ID" value="ACO64845.1"/>
    <property type="molecule type" value="Genomic_DNA"/>
</dbReference>
<evidence type="ECO:0000256" key="3">
    <source>
        <dbReference type="ARBA" id="ARBA00022448"/>
    </source>
</evidence>
<evidence type="ECO:0000256" key="4">
    <source>
        <dbReference type="ARBA" id="ARBA00022753"/>
    </source>
</evidence>
<dbReference type="Proteomes" id="UP000002009">
    <property type="component" value="Chromosome 7"/>
</dbReference>
<dbReference type="KEGG" id="mis:MICPUN_60049"/>
<dbReference type="FunCoup" id="C1EAE9">
    <property type="interactions" value="972"/>
</dbReference>
<keyword evidence="5" id="KW-0653">Protein transport</keyword>
<feature type="compositionally biased region" description="Pro residues" evidence="7">
    <location>
        <begin position="213"/>
        <end position="226"/>
    </location>
</feature>
<comment type="subcellular location">
    <subcellularLocation>
        <location evidence="1">Endosome</location>
    </subcellularLocation>
</comment>
<organism evidence="9 10">
    <name type="scientific">Micromonas commoda (strain RCC299 / NOUM17 / CCMP2709)</name>
    <name type="common">Picoplanktonic green alga</name>
    <dbReference type="NCBI Taxonomy" id="296587"/>
    <lineage>
        <taxon>Eukaryota</taxon>
        <taxon>Viridiplantae</taxon>
        <taxon>Chlorophyta</taxon>
        <taxon>Mamiellophyceae</taxon>
        <taxon>Mamiellales</taxon>
        <taxon>Mamiellaceae</taxon>
        <taxon>Micromonas</taxon>
    </lineage>
</organism>
<keyword evidence="4" id="KW-0967">Endosome</keyword>
<evidence type="ECO:0000313" key="10">
    <source>
        <dbReference type="Proteomes" id="UP000002009"/>
    </source>
</evidence>
<dbReference type="GO" id="GO:0006623">
    <property type="term" value="P:protein targeting to vacuole"/>
    <property type="evidence" value="ECO:0007669"/>
    <property type="project" value="TreeGrafter"/>
</dbReference>
<dbReference type="PANTHER" id="PTHR13678">
    <property type="entry name" value="VACUOLAR PROTEIN SORTING-ASSOCIATED PROTEIN 37"/>
    <property type="match status" value="1"/>
</dbReference>
<dbReference type="eggNOG" id="KOG3270">
    <property type="taxonomic scope" value="Eukaryota"/>
</dbReference>
<dbReference type="Pfam" id="PF07200">
    <property type="entry name" value="Mod_r"/>
    <property type="match status" value="1"/>
</dbReference>
<dbReference type="GeneID" id="8245227"/>
<dbReference type="OrthoDB" id="10260857at2759"/>
<evidence type="ECO:0000256" key="5">
    <source>
        <dbReference type="ARBA" id="ARBA00022927"/>
    </source>
</evidence>
<evidence type="ECO:0000256" key="2">
    <source>
        <dbReference type="ARBA" id="ARBA00007617"/>
    </source>
</evidence>
<evidence type="ECO:0000259" key="8">
    <source>
        <dbReference type="Pfam" id="PF07200"/>
    </source>
</evidence>
<dbReference type="GO" id="GO:0043162">
    <property type="term" value="P:ubiquitin-dependent protein catabolic process via the multivesicular body sorting pathway"/>
    <property type="evidence" value="ECO:0007669"/>
    <property type="project" value="TreeGrafter"/>
</dbReference>
<dbReference type="InParanoid" id="C1EAE9"/>
<dbReference type="STRING" id="296587.C1EAE9"/>
<keyword evidence="6" id="KW-0175">Coiled coil</keyword>
<accession>C1EAE9</accession>
<name>C1EAE9_MICCC</name>
<dbReference type="PANTHER" id="PTHR13678:SF2">
    <property type="entry name" value="VACUOLAR PROTEIN SORTING-ASSOCIATED PROTEIN 37A"/>
    <property type="match status" value="1"/>
</dbReference>
<feature type="compositionally biased region" description="Polar residues" evidence="7">
    <location>
        <begin position="18"/>
        <end position="31"/>
    </location>
</feature>
<dbReference type="AlphaFoldDB" id="C1EAE9"/>
<protein>
    <recommendedName>
        <fullName evidence="8">VPS37 C-terminal domain-containing protein</fullName>
    </recommendedName>
</protein>
<dbReference type="OMA" id="ECEAMDE"/>
<feature type="coiled-coil region" evidence="6">
    <location>
        <begin position="143"/>
        <end position="177"/>
    </location>
</feature>
<dbReference type="RefSeq" id="XP_002503587.1">
    <property type="nucleotide sequence ID" value="XM_002503541.1"/>
</dbReference>
<dbReference type="InterPro" id="IPR009851">
    <property type="entry name" value="Mod_r"/>
</dbReference>
<feature type="domain" description="VPS37 C-terminal" evidence="8">
    <location>
        <begin position="54"/>
        <end position="198"/>
    </location>
</feature>
<reference evidence="9 10" key="1">
    <citation type="journal article" date="2009" name="Science">
        <title>Green evolution and dynamic adaptations revealed by genomes of the marine picoeukaryotes Micromonas.</title>
        <authorList>
            <person name="Worden A.Z."/>
            <person name="Lee J.H."/>
            <person name="Mock T."/>
            <person name="Rouze P."/>
            <person name="Simmons M.P."/>
            <person name="Aerts A.L."/>
            <person name="Allen A.E."/>
            <person name="Cuvelier M.L."/>
            <person name="Derelle E."/>
            <person name="Everett M.V."/>
            <person name="Foulon E."/>
            <person name="Grimwood J."/>
            <person name="Gundlach H."/>
            <person name="Henrissat B."/>
            <person name="Napoli C."/>
            <person name="McDonald S.M."/>
            <person name="Parker M.S."/>
            <person name="Rombauts S."/>
            <person name="Salamov A."/>
            <person name="Von Dassow P."/>
            <person name="Badger J.H."/>
            <person name="Coutinho P.M."/>
            <person name="Demir E."/>
            <person name="Dubchak I."/>
            <person name="Gentemann C."/>
            <person name="Eikrem W."/>
            <person name="Gready J.E."/>
            <person name="John U."/>
            <person name="Lanier W."/>
            <person name="Lindquist E.A."/>
            <person name="Lucas S."/>
            <person name="Mayer K.F."/>
            <person name="Moreau H."/>
            <person name="Not F."/>
            <person name="Otillar R."/>
            <person name="Panaud O."/>
            <person name="Pangilinan J."/>
            <person name="Paulsen I."/>
            <person name="Piegu B."/>
            <person name="Poliakov A."/>
            <person name="Robbens S."/>
            <person name="Schmutz J."/>
            <person name="Toulza E."/>
            <person name="Wyss T."/>
            <person name="Zelensky A."/>
            <person name="Zhou K."/>
            <person name="Armbrust E.V."/>
            <person name="Bhattacharya D."/>
            <person name="Goodenough U.W."/>
            <person name="Van de Peer Y."/>
            <person name="Grigoriev I.V."/>
        </authorList>
    </citation>
    <scope>NUCLEOTIDE SEQUENCE [LARGE SCALE GENOMIC DNA]</scope>
    <source>
        <strain evidence="10">RCC299 / NOUM17</strain>
    </source>
</reference>
<evidence type="ECO:0000313" key="9">
    <source>
        <dbReference type="EMBL" id="ACO64845.1"/>
    </source>
</evidence>
<feature type="region of interest" description="Disordered" evidence="7">
    <location>
        <begin position="200"/>
        <end position="235"/>
    </location>
</feature>
<feature type="region of interest" description="Disordered" evidence="7">
    <location>
        <begin position="16"/>
        <end position="47"/>
    </location>
</feature>
<gene>
    <name evidence="9" type="ORF">MICPUN_60049</name>
</gene>
<comment type="similarity">
    <text evidence="2">Belongs to the VPS37 family.</text>
</comment>
<feature type="compositionally biased region" description="Low complexity" evidence="7">
    <location>
        <begin position="32"/>
        <end position="44"/>
    </location>
</feature>
<evidence type="ECO:0000256" key="7">
    <source>
        <dbReference type="SAM" id="MobiDB-lite"/>
    </source>
</evidence>
<keyword evidence="10" id="KW-1185">Reference proteome</keyword>
<keyword evidence="3" id="KW-0813">Transport</keyword>
<proteinExistence type="inferred from homology"/>
<sequence>MGGLFGDRTASAERLNSAFDSMSVNNSNARASTSQQRPQPSTSSVAREFPRLLQKSSAELAELLTDKEAFARFLHGTEGALEARAFTRELRLEIEGMCRANIEKAEEARDLRSQMSVIRSCDAQPVKDGYEAARKKADAMMGKYNLGDALARLKERARDAEEKAESLSEDLVAGKIEPKDFLAKYVPLRQAYHEDTVRAEIVEPALASRRPGGGPPQPPPPPPGAPPAASRYGGM</sequence>
<dbReference type="GO" id="GO:0006612">
    <property type="term" value="P:protein targeting to membrane"/>
    <property type="evidence" value="ECO:0007669"/>
    <property type="project" value="TreeGrafter"/>
</dbReference>